<dbReference type="eggNOG" id="KOG3035">
    <property type="taxonomic scope" value="Eukaryota"/>
</dbReference>
<dbReference type="InterPro" id="IPR036514">
    <property type="entry name" value="SGNH_hydro_sf"/>
</dbReference>
<evidence type="ECO:0000313" key="5">
    <source>
        <dbReference type="EMBL" id="EYU41890.1"/>
    </source>
</evidence>
<keyword evidence="2" id="KW-0378">Hydrolase</keyword>
<dbReference type="InterPro" id="IPR045136">
    <property type="entry name" value="Iah1-like"/>
</dbReference>
<organism evidence="5 6">
    <name type="scientific">Erythranthe guttata</name>
    <name type="common">Yellow monkey flower</name>
    <name type="synonym">Mimulus guttatus</name>
    <dbReference type="NCBI Taxonomy" id="4155"/>
    <lineage>
        <taxon>Eukaryota</taxon>
        <taxon>Viridiplantae</taxon>
        <taxon>Streptophyta</taxon>
        <taxon>Embryophyta</taxon>
        <taxon>Tracheophyta</taxon>
        <taxon>Spermatophyta</taxon>
        <taxon>Magnoliopsida</taxon>
        <taxon>eudicotyledons</taxon>
        <taxon>Gunneridae</taxon>
        <taxon>Pentapetalae</taxon>
        <taxon>asterids</taxon>
        <taxon>lamiids</taxon>
        <taxon>Lamiales</taxon>
        <taxon>Phrymaceae</taxon>
        <taxon>Erythranthe</taxon>
    </lineage>
</organism>
<evidence type="ECO:0000313" key="6">
    <source>
        <dbReference type="Proteomes" id="UP000030748"/>
    </source>
</evidence>
<dbReference type="Gene3D" id="3.40.50.1110">
    <property type="entry name" value="SGNH hydrolase"/>
    <property type="match status" value="1"/>
</dbReference>
<dbReference type="EMBL" id="KI630319">
    <property type="protein sequence ID" value="EYU41890.1"/>
    <property type="molecule type" value="Genomic_DNA"/>
</dbReference>
<dbReference type="PANTHER" id="PTHR14209">
    <property type="entry name" value="ISOAMYL ACETATE-HYDROLYZING ESTERASE 1"/>
    <property type="match status" value="1"/>
</dbReference>
<evidence type="ECO:0000256" key="1">
    <source>
        <dbReference type="ARBA" id="ARBA00008668"/>
    </source>
</evidence>
<proteinExistence type="inferred from homology"/>
<dbReference type="GO" id="GO:0016787">
    <property type="term" value="F:hydrolase activity"/>
    <property type="evidence" value="ECO:0007669"/>
    <property type="project" value="UniProtKB-KW"/>
</dbReference>
<protein>
    <recommendedName>
        <fullName evidence="4">SGNH hydrolase-type esterase domain-containing protein</fullName>
    </recommendedName>
</protein>
<comment type="similarity">
    <text evidence="1">Belongs to the 'GDSL' lipolytic enzyme family.</text>
</comment>
<name>A0A022RSI0_ERYGU</name>
<dbReference type="STRING" id="4155.A0A022RSI0"/>
<dbReference type="InterPro" id="IPR013830">
    <property type="entry name" value="SGNH_hydro"/>
</dbReference>
<keyword evidence="6" id="KW-1185">Reference proteome</keyword>
<dbReference type="Proteomes" id="UP000030748">
    <property type="component" value="Unassembled WGS sequence"/>
</dbReference>
<reference evidence="5 6" key="1">
    <citation type="journal article" date="2013" name="Proc. Natl. Acad. Sci. U.S.A.">
        <title>Fine-scale variation in meiotic recombination in Mimulus inferred from population shotgun sequencing.</title>
        <authorList>
            <person name="Hellsten U."/>
            <person name="Wright K.M."/>
            <person name="Jenkins J."/>
            <person name="Shu S."/>
            <person name="Yuan Y."/>
            <person name="Wessler S.R."/>
            <person name="Schmutz J."/>
            <person name="Willis J.H."/>
            <person name="Rokhsar D.S."/>
        </authorList>
    </citation>
    <scope>NUCLEOTIDE SEQUENCE [LARGE SCALE GENOMIC DNA]</scope>
    <source>
        <strain evidence="6">cv. DUN x IM62</strain>
    </source>
</reference>
<gene>
    <name evidence="5" type="ORF">MIMGU_mgv1a010613mg</name>
</gene>
<feature type="domain" description="SGNH hydrolase-type esterase" evidence="4">
    <location>
        <begin position="60"/>
        <end position="246"/>
    </location>
</feature>
<feature type="compositionally biased region" description="Basic and acidic residues" evidence="3">
    <location>
        <begin position="31"/>
        <end position="49"/>
    </location>
</feature>
<dbReference type="PANTHER" id="PTHR14209:SF10">
    <property type="entry name" value="SGNH HYDROLASE-TYPE ESTERASE DOMAIN-CONTAINING PROTEIN"/>
    <property type="match status" value="1"/>
</dbReference>
<evidence type="ECO:0000259" key="4">
    <source>
        <dbReference type="Pfam" id="PF13472"/>
    </source>
</evidence>
<dbReference type="Pfam" id="PF13472">
    <property type="entry name" value="Lipase_GDSL_2"/>
    <property type="match status" value="1"/>
</dbReference>
<sequence length="307" mass="34609">MAYTHNQSFKSQLLSLHSSNLPFSINSFKKEKNTHTHTAAAEERRRRGEMVGPTRPQIVLFGSSVVQMCYNVGGWGAILADLYARKADVVLRGYSGWNTRMALQILDKVFPKDEATQPSLVILYFGGNDATNPHPSGLGTHVPLPEFLENMKKMILHIKNLSDKTRIICLTSPPINEKQIHAIFGDALSDQARTKEGCRIYSEALAELCQELDVVPINLWTAIQQKDDWADTCFIDGIHLSAEGSKIVVGEILKVLKKVDWEPSLYWLSMESEFPEDSPYYVVGPDGKNTFNVSTHICTWQREWLNI</sequence>
<feature type="region of interest" description="Disordered" evidence="3">
    <location>
        <begin position="31"/>
        <end position="50"/>
    </location>
</feature>
<evidence type="ECO:0000256" key="3">
    <source>
        <dbReference type="SAM" id="MobiDB-lite"/>
    </source>
</evidence>
<dbReference type="AlphaFoldDB" id="A0A022RSI0"/>
<evidence type="ECO:0000256" key="2">
    <source>
        <dbReference type="ARBA" id="ARBA00022801"/>
    </source>
</evidence>
<dbReference type="FunFam" id="3.40.50.1110:FF:000002">
    <property type="entry name" value="isoamyl acetate-hydrolyzing esterase 1 homolog"/>
    <property type="match status" value="1"/>
</dbReference>
<dbReference type="SUPFAM" id="SSF52266">
    <property type="entry name" value="SGNH hydrolase"/>
    <property type="match status" value="1"/>
</dbReference>
<accession>A0A022RSI0</accession>
<dbReference type="CDD" id="cd01838">
    <property type="entry name" value="Isoamyl_acetate_hydrolase_like"/>
    <property type="match status" value="1"/>
</dbReference>